<evidence type="ECO:0000256" key="3">
    <source>
        <dbReference type="SAM" id="SignalP"/>
    </source>
</evidence>
<reference evidence="6" key="1">
    <citation type="submission" date="2020-12" db="EMBL/GenBank/DDBJ databases">
        <title>Geomonas sp. Red875, isolated from river sediment.</title>
        <authorList>
            <person name="Xu Z."/>
            <person name="Zhang Z."/>
            <person name="Masuda Y."/>
            <person name="Itoh H."/>
            <person name="Senoo K."/>
        </authorList>
    </citation>
    <scope>NUCLEOTIDE SEQUENCE</scope>
    <source>
        <strain evidence="6">Red875</strain>
    </source>
</reference>
<dbReference type="InterPro" id="IPR025554">
    <property type="entry name" value="DUF4140"/>
</dbReference>
<evidence type="ECO:0000259" key="4">
    <source>
        <dbReference type="Pfam" id="PF13598"/>
    </source>
</evidence>
<keyword evidence="1" id="KW-0175">Coiled coil</keyword>
<feature type="domain" description="DUF4139" evidence="4">
    <location>
        <begin position="225"/>
        <end position="547"/>
    </location>
</feature>
<dbReference type="InterPro" id="IPR011935">
    <property type="entry name" value="CHP02231"/>
</dbReference>
<evidence type="ECO:0000313" key="6">
    <source>
        <dbReference type="EMBL" id="MBJ6723512.1"/>
    </source>
</evidence>
<dbReference type="Pfam" id="PF13600">
    <property type="entry name" value="DUF4140"/>
    <property type="match status" value="1"/>
</dbReference>
<evidence type="ECO:0000256" key="2">
    <source>
        <dbReference type="SAM" id="MobiDB-lite"/>
    </source>
</evidence>
<dbReference type="Pfam" id="PF13598">
    <property type="entry name" value="DUF4139"/>
    <property type="match status" value="1"/>
</dbReference>
<dbReference type="PANTHER" id="PTHR31005">
    <property type="entry name" value="DUF4139 DOMAIN-CONTAINING PROTEIN"/>
    <property type="match status" value="1"/>
</dbReference>
<protein>
    <submittedName>
        <fullName evidence="6">Mucoidy inhibitor MuiA family protein</fullName>
    </submittedName>
</protein>
<feature type="domain" description="DUF4140" evidence="5">
    <location>
        <begin position="34"/>
        <end position="133"/>
    </location>
</feature>
<feature type="chain" id="PRO_5035151429" evidence="3">
    <location>
        <begin position="22"/>
        <end position="555"/>
    </location>
</feature>
<accession>A0A8J7IW07</accession>
<dbReference type="EMBL" id="JAEMHM010000002">
    <property type="protein sequence ID" value="MBJ6723512.1"/>
    <property type="molecule type" value="Genomic_DNA"/>
</dbReference>
<dbReference type="Proteomes" id="UP000636888">
    <property type="component" value="Unassembled WGS sequence"/>
</dbReference>
<organism evidence="6 7">
    <name type="scientific">Geomesophilobacter sediminis</name>
    <dbReference type="NCBI Taxonomy" id="2798584"/>
    <lineage>
        <taxon>Bacteria</taxon>
        <taxon>Pseudomonadati</taxon>
        <taxon>Thermodesulfobacteriota</taxon>
        <taxon>Desulfuromonadia</taxon>
        <taxon>Geobacterales</taxon>
        <taxon>Geobacteraceae</taxon>
        <taxon>Geomesophilobacter</taxon>
    </lineage>
</organism>
<evidence type="ECO:0000256" key="1">
    <source>
        <dbReference type="SAM" id="Coils"/>
    </source>
</evidence>
<keyword evidence="7" id="KW-1185">Reference proteome</keyword>
<proteinExistence type="predicted"/>
<feature type="coiled-coil region" evidence="1">
    <location>
        <begin position="183"/>
        <end position="210"/>
    </location>
</feature>
<comment type="caution">
    <text evidence="6">The sequence shown here is derived from an EMBL/GenBank/DDBJ whole genome shotgun (WGS) entry which is preliminary data.</text>
</comment>
<dbReference type="RefSeq" id="WP_199382359.1">
    <property type="nucleotide sequence ID" value="NZ_JAEMHM010000002.1"/>
</dbReference>
<feature type="region of interest" description="Disordered" evidence="2">
    <location>
        <begin position="324"/>
        <end position="345"/>
    </location>
</feature>
<evidence type="ECO:0000313" key="7">
    <source>
        <dbReference type="Proteomes" id="UP000636888"/>
    </source>
</evidence>
<keyword evidence="3" id="KW-0732">Signal</keyword>
<feature type="signal peptide" evidence="3">
    <location>
        <begin position="1"/>
        <end position="21"/>
    </location>
</feature>
<dbReference type="NCBIfam" id="TIGR02231">
    <property type="entry name" value="mucoidy inhibitor MuiA family protein"/>
    <property type="match status" value="1"/>
</dbReference>
<dbReference type="AlphaFoldDB" id="A0A8J7IW07"/>
<feature type="coiled-coil region" evidence="1">
    <location>
        <begin position="95"/>
        <end position="129"/>
    </location>
</feature>
<gene>
    <name evidence="6" type="ORF">JFN93_02210</name>
</gene>
<sequence length="555" mass="60634">MKLRIALWTVLLFALPCAAGADVRLTADSRITAVTVFADRAQVTRKASLQLSPGINLITFEALPQFLAEDSLRAEGKGTGKAIISGLTVKNVFVERIAEKNIRDLEDQIRALQEKIEKIEARRKGLVAQKAFIESIRVGWGERISHELAAGKPTAAELGEAAKFVGEGTGKVEEQIFQADAEKKPLTDRIAALKKQLEQARGERKKQVRTVEVAVETTKAMLFDIELSYVVSQARWEPAYDVRLAADGREAELTYRGMVWQQSGEDWKNVKLALSTASPEIGGAPPELSPWHVSFYVPPRPMMYEPRAAMKSAMPMELAGRAAAMPAPAPEAEAAPEPQEPALPQSALVSEGQSSVLFNIVAPADIPADGTKQATVIAVAHLPVTADFITVPKLSQHVYLKSEVTNDTLFPLLAGAANIFNDTTFTGKETLRTIAAGEKFDLFFGADHQIKVKRESTKVRKEGGLLSSNRVSYRSVVELENLKKRGVTVKVLDQLPIPGNEEIKVSLAEAEPRPSVAKNDGTQIWTVNLAPGEKKRITYEITIEYPKGKEVTGIE</sequence>
<dbReference type="PANTHER" id="PTHR31005:SF8">
    <property type="entry name" value="DUF4139 DOMAIN-CONTAINING PROTEIN"/>
    <property type="match status" value="1"/>
</dbReference>
<feature type="compositionally biased region" description="Low complexity" evidence="2">
    <location>
        <begin position="324"/>
        <end position="344"/>
    </location>
</feature>
<evidence type="ECO:0000259" key="5">
    <source>
        <dbReference type="Pfam" id="PF13600"/>
    </source>
</evidence>
<name>A0A8J7IW07_9BACT</name>
<dbReference type="InterPro" id="IPR037291">
    <property type="entry name" value="DUF4139"/>
</dbReference>